<dbReference type="Pfam" id="PF02878">
    <property type="entry name" value="PGM_PMM_I"/>
    <property type="match status" value="1"/>
</dbReference>
<sequence>MTRTTSPGPSLQGVIERAESGDEHALADLADRLDGTLEFGTAGLRGQIGAGSNRMNRAVVIRAAAGLTAYLAERQPQPTVVIGYDARHRSDDFARDTAAVVVAAGGRALLLPRALPTPVLAFAVRHLGADAGVMVTASHNPPQDNGYKVYLGDGSQIVPPADHDIAAQIDAVPPAAQVARADDGWQVLGDDVLDAYLDAAAAVVSPDAPREPVGRAHPAARRRARRPRGGVAPQRFQRAVRRAEPGRARPRLPDRRVPEPRGARRDGRRARRRPRARRRRGPGQRPGR</sequence>
<dbReference type="PROSITE" id="PS00710">
    <property type="entry name" value="PGM_PMM"/>
    <property type="match status" value="1"/>
</dbReference>
<dbReference type="PANTHER" id="PTHR45745">
    <property type="entry name" value="PHOSPHOMANNOMUTASE 45A"/>
    <property type="match status" value="1"/>
</dbReference>
<dbReference type="InterPro" id="IPR016066">
    <property type="entry name" value="A-D-PHexomutase_CS"/>
</dbReference>
<dbReference type="Proteomes" id="UP001157017">
    <property type="component" value="Unassembled WGS sequence"/>
</dbReference>
<keyword evidence="3" id="KW-0460">Magnesium</keyword>
<comment type="similarity">
    <text evidence="1">Belongs to the phosphohexose mutase family.</text>
</comment>
<keyword evidence="8" id="KW-1185">Reference proteome</keyword>
<evidence type="ECO:0000256" key="1">
    <source>
        <dbReference type="ARBA" id="ARBA00010231"/>
    </source>
</evidence>
<protein>
    <recommendedName>
        <fullName evidence="6">Alpha-D-phosphohexomutase alpha/beta/alpha domain-containing protein</fullName>
    </recommendedName>
</protein>
<reference evidence="8" key="1">
    <citation type="journal article" date="2019" name="Int. J. Syst. Evol. Microbiol.">
        <title>The Global Catalogue of Microorganisms (GCM) 10K type strain sequencing project: providing services to taxonomists for standard genome sequencing and annotation.</title>
        <authorList>
            <consortium name="The Broad Institute Genomics Platform"/>
            <consortium name="The Broad Institute Genome Sequencing Center for Infectious Disease"/>
            <person name="Wu L."/>
            <person name="Ma J."/>
        </authorList>
    </citation>
    <scope>NUCLEOTIDE SEQUENCE [LARGE SCALE GENOMIC DNA]</scope>
    <source>
        <strain evidence="8">NBRC 108730</strain>
    </source>
</reference>
<name>A0ABQ6JKK2_9ACTN</name>
<dbReference type="PANTHER" id="PTHR45745:SF1">
    <property type="entry name" value="PHOSPHOGLUCOMUTASE 2B-RELATED"/>
    <property type="match status" value="1"/>
</dbReference>
<feature type="compositionally biased region" description="Basic residues" evidence="5">
    <location>
        <begin position="218"/>
        <end position="228"/>
    </location>
</feature>
<keyword evidence="4" id="KW-0413">Isomerase</keyword>
<evidence type="ECO:0000256" key="3">
    <source>
        <dbReference type="ARBA" id="ARBA00022842"/>
    </source>
</evidence>
<keyword evidence="2" id="KW-0479">Metal-binding</keyword>
<evidence type="ECO:0000256" key="5">
    <source>
        <dbReference type="SAM" id="MobiDB-lite"/>
    </source>
</evidence>
<feature type="compositionally biased region" description="Basic and acidic residues" evidence="5">
    <location>
        <begin position="241"/>
        <end position="265"/>
    </location>
</feature>
<dbReference type="Gene3D" id="3.40.120.10">
    <property type="entry name" value="Alpha-D-Glucose-1,6-Bisphosphate, subunit A, domain 3"/>
    <property type="match status" value="1"/>
</dbReference>
<accession>A0ABQ6JKK2</accession>
<dbReference type="InterPro" id="IPR005844">
    <property type="entry name" value="A-D-PHexomutase_a/b/a-I"/>
</dbReference>
<evidence type="ECO:0000256" key="2">
    <source>
        <dbReference type="ARBA" id="ARBA00022723"/>
    </source>
</evidence>
<feature type="domain" description="Alpha-D-phosphohexomutase alpha/beta/alpha" evidence="6">
    <location>
        <begin position="38"/>
        <end position="171"/>
    </location>
</feature>
<proteinExistence type="inferred from homology"/>
<evidence type="ECO:0000259" key="6">
    <source>
        <dbReference type="Pfam" id="PF02878"/>
    </source>
</evidence>
<dbReference type="SUPFAM" id="SSF53738">
    <property type="entry name" value="Phosphoglucomutase, first 3 domains"/>
    <property type="match status" value="1"/>
</dbReference>
<gene>
    <name evidence="7" type="ORF">GCM10025868_35620</name>
</gene>
<organism evidence="7 8">
    <name type="scientific">Angustibacter aerolatus</name>
    <dbReference type="NCBI Taxonomy" id="1162965"/>
    <lineage>
        <taxon>Bacteria</taxon>
        <taxon>Bacillati</taxon>
        <taxon>Actinomycetota</taxon>
        <taxon>Actinomycetes</taxon>
        <taxon>Kineosporiales</taxon>
        <taxon>Kineosporiaceae</taxon>
    </lineage>
</organism>
<dbReference type="InterPro" id="IPR016055">
    <property type="entry name" value="A-D-PHexomutase_a/b/a-I/II/III"/>
</dbReference>
<evidence type="ECO:0000313" key="7">
    <source>
        <dbReference type="EMBL" id="GMA88312.1"/>
    </source>
</evidence>
<feature type="compositionally biased region" description="Basic residues" evidence="5">
    <location>
        <begin position="266"/>
        <end position="288"/>
    </location>
</feature>
<comment type="caution">
    <text evidence="7">The sequence shown here is derived from an EMBL/GenBank/DDBJ whole genome shotgun (WGS) entry which is preliminary data.</text>
</comment>
<dbReference type="EMBL" id="BSUZ01000001">
    <property type="protein sequence ID" value="GMA88312.1"/>
    <property type="molecule type" value="Genomic_DNA"/>
</dbReference>
<evidence type="ECO:0000313" key="8">
    <source>
        <dbReference type="Proteomes" id="UP001157017"/>
    </source>
</evidence>
<feature type="region of interest" description="Disordered" evidence="5">
    <location>
        <begin position="206"/>
        <end position="288"/>
    </location>
</feature>
<evidence type="ECO:0000256" key="4">
    <source>
        <dbReference type="ARBA" id="ARBA00023235"/>
    </source>
</evidence>